<dbReference type="Proteomes" id="UP000625631">
    <property type="component" value="Unassembled WGS sequence"/>
</dbReference>
<dbReference type="InterPro" id="IPR026444">
    <property type="entry name" value="Secre_tail"/>
</dbReference>
<gene>
    <name evidence="2" type="ORF">I7X13_05840</name>
</gene>
<organism evidence="2 3">
    <name type="scientific">Hymenobacter negativus</name>
    <dbReference type="NCBI Taxonomy" id="2795026"/>
    <lineage>
        <taxon>Bacteria</taxon>
        <taxon>Pseudomonadati</taxon>
        <taxon>Bacteroidota</taxon>
        <taxon>Cytophagia</taxon>
        <taxon>Cytophagales</taxon>
        <taxon>Hymenobacteraceae</taxon>
        <taxon>Hymenobacter</taxon>
    </lineage>
</organism>
<evidence type="ECO:0000313" key="2">
    <source>
        <dbReference type="EMBL" id="MBH8557559.1"/>
    </source>
</evidence>
<reference evidence="2 3" key="1">
    <citation type="submission" date="2020-12" db="EMBL/GenBank/DDBJ databases">
        <title>Hymenobacter sp.</title>
        <authorList>
            <person name="Kim M.K."/>
        </authorList>
    </citation>
    <scope>NUCLEOTIDE SEQUENCE [LARGE SCALE GENOMIC DNA]</scope>
    <source>
        <strain evidence="2 3">BT442</strain>
    </source>
</reference>
<sequence>MKHAYPWARPLLAALFSLIAFGASAQQAWRPFRPGLIYSFNTPTTGTNPPATFLLRLDSAYTTMAGDSAWAFNRLLRPNDGSALAAYYSPTARKSRNNLFGARLTWTLGTSEFVLENVAEGSLQAAQQLRLRPRAAIGSTWTASAAPALTATLTSRVWEPVGAAVGSPSDSVATITLSSGAVLRLSRQYGLLAGPRWLAASTASAPVYTASQLPTALSNSALNPTTLFNLQPGDLLGYDETSRPLAGPPCTSFYTLRGIQSRQTVGDSLIYTYQQQTRTVNYSGLGCYSAPGTTVGPVLSGRMAFSLRTGQSRQYSVLPLLSGEYRLLNPAMPSGSVLVGTGIRGAVAGSTGCFGGRATLVYQQMYPQNIGGSIQYSNITDGNWYQTYALQEGLGPITTGDAALVYYRRSTPGGVITCGSSTSFANLLPTRAAQAAAIATLYPNPAAEAATLTLAAPARPGTALCLTDALGRAVWSGPVPAGQSAVVVPLAGQPAGLYLLHLTNSDGPNATWKLTHE</sequence>
<feature type="signal peptide" evidence="1">
    <location>
        <begin position="1"/>
        <end position="25"/>
    </location>
</feature>
<dbReference type="EMBL" id="JAEDAE010000002">
    <property type="protein sequence ID" value="MBH8557559.1"/>
    <property type="molecule type" value="Genomic_DNA"/>
</dbReference>
<evidence type="ECO:0000313" key="3">
    <source>
        <dbReference type="Proteomes" id="UP000625631"/>
    </source>
</evidence>
<name>A0ABS0Q5M7_9BACT</name>
<keyword evidence="3" id="KW-1185">Reference proteome</keyword>
<dbReference type="RefSeq" id="WP_198074744.1">
    <property type="nucleotide sequence ID" value="NZ_JAEDAE010000002.1"/>
</dbReference>
<keyword evidence="1" id="KW-0732">Signal</keyword>
<evidence type="ECO:0000256" key="1">
    <source>
        <dbReference type="SAM" id="SignalP"/>
    </source>
</evidence>
<protein>
    <submittedName>
        <fullName evidence="2">T9SS type A sorting domain-containing protein</fullName>
    </submittedName>
</protein>
<feature type="chain" id="PRO_5046542459" evidence="1">
    <location>
        <begin position="26"/>
        <end position="517"/>
    </location>
</feature>
<proteinExistence type="predicted"/>
<comment type="caution">
    <text evidence="2">The sequence shown here is derived from an EMBL/GenBank/DDBJ whole genome shotgun (WGS) entry which is preliminary data.</text>
</comment>
<dbReference type="NCBIfam" id="TIGR04183">
    <property type="entry name" value="Por_Secre_tail"/>
    <property type="match status" value="1"/>
</dbReference>
<accession>A0ABS0Q5M7</accession>